<evidence type="ECO:0000256" key="9">
    <source>
        <dbReference type="SAM" id="MobiDB-lite"/>
    </source>
</evidence>
<sequence length="222" mass="25335">MSSTIHPSRLPLLPKPKPKPTKRKPPKPQPASTSLPTSHLRKKTRDLSRLLSKTSLPATTRLDHERALKSYTIELSHRRHLTQTSTLQKRYHKIKFFERRKATRLLSRLNRLQNPTDDEKRQIHEAEVDLNYILHYPATEKYISLYKSGDNADTNAKRQSIKLTIEKRMADGTLSRGAELVEYNAAEGFGPGATKGKKKKAPEKPKQENDDDEGSDGGFFEL</sequence>
<evidence type="ECO:0000256" key="6">
    <source>
        <dbReference type="ARBA" id="ARBA00022552"/>
    </source>
</evidence>
<dbReference type="GO" id="GO:0005730">
    <property type="term" value="C:nucleolus"/>
    <property type="evidence" value="ECO:0007669"/>
    <property type="project" value="UniProtKB-SubCell"/>
</dbReference>
<dbReference type="PANTHER" id="PTHR33911">
    <property type="entry name" value="RRNA-PROCESSING PROTEIN EFG1"/>
    <property type="match status" value="1"/>
</dbReference>
<name>A0AAV9WPZ7_9PEZI</name>
<comment type="subcellular location">
    <subcellularLocation>
        <location evidence="2">Nucleus</location>
        <location evidence="2">Nucleolus</location>
    </subcellularLocation>
</comment>
<keyword evidence="11" id="KW-1185">Reference proteome</keyword>
<comment type="similarity">
    <text evidence="3">Belongs to the EFG1 family.</text>
</comment>
<evidence type="ECO:0000313" key="10">
    <source>
        <dbReference type="EMBL" id="KAK6509593.1"/>
    </source>
</evidence>
<dbReference type="Proteomes" id="UP001370758">
    <property type="component" value="Unassembled WGS sequence"/>
</dbReference>
<dbReference type="EMBL" id="JAVHJL010000002">
    <property type="protein sequence ID" value="KAK6509593.1"/>
    <property type="molecule type" value="Genomic_DNA"/>
</dbReference>
<dbReference type="Pfam" id="PF10153">
    <property type="entry name" value="Efg1"/>
    <property type="match status" value="1"/>
</dbReference>
<keyword evidence="8" id="KW-0539">Nucleus</keyword>
<comment type="caution">
    <text evidence="10">The sequence shown here is derived from an EMBL/GenBank/DDBJ whole genome shotgun (WGS) entry which is preliminary data.</text>
</comment>
<evidence type="ECO:0000256" key="7">
    <source>
        <dbReference type="ARBA" id="ARBA00023054"/>
    </source>
</evidence>
<comment type="function">
    <text evidence="1">Involved in rRNA processing.</text>
</comment>
<keyword evidence="6" id="KW-0698">rRNA processing</keyword>
<dbReference type="AlphaFoldDB" id="A0AAV9WPZ7"/>
<evidence type="ECO:0000256" key="5">
    <source>
        <dbReference type="ARBA" id="ARBA00019827"/>
    </source>
</evidence>
<evidence type="ECO:0000313" key="11">
    <source>
        <dbReference type="Proteomes" id="UP001370758"/>
    </source>
</evidence>
<reference evidence="10 11" key="1">
    <citation type="submission" date="2023-08" db="EMBL/GenBank/DDBJ databases">
        <authorList>
            <person name="Palmer J.M."/>
        </authorList>
    </citation>
    <scope>NUCLEOTIDE SEQUENCE [LARGE SCALE GENOMIC DNA]</scope>
    <source>
        <strain evidence="10 11">TWF481</strain>
    </source>
</reference>
<evidence type="ECO:0000256" key="8">
    <source>
        <dbReference type="ARBA" id="ARBA00023242"/>
    </source>
</evidence>
<accession>A0AAV9WPZ7</accession>
<dbReference type="InterPro" id="IPR019310">
    <property type="entry name" value="Efg1"/>
</dbReference>
<feature type="region of interest" description="Disordered" evidence="9">
    <location>
        <begin position="186"/>
        <end position="222"/>
    </location>
</feature>
<gene>
    <name evidence="10" type="primary">EFG1</name>
    <name evidence="10" type="ORF">TWF481_004331</name>
</gene>
<organism evidence="10 11">
    <name type="scientific">Arthrobotrys musiformis</name>
    <dbReference type="NCBI Taxonomy" id="47236"/>
    <lineage>
        <taxon>Eukaryota</taxon>
        <taxon>Fungi</taxon>
        <taxon>Dikarya</taxon>
        <taxon>Ascomycota</taxon>
        <taxon>Pezizomycotina</taxon>
        <taxon>Orbiliomycetes</taxon>
        <taxon>Orbiliales</taxon>
        <taxon>Orbiliaceae</taxon>
        <taxon>Arthrobotrys</taxon>
    </lineage>
</organism>
<evidence type="ECO:0000256" key="2">
    <source>
        <dbReference type="ARBA" id="ARBA00004604"/>
    </source>
</evidence>
<evidence type="ECO:0000256" key="3">
    <source>
        <dbReference type="ARBA" id="ARBA00006916"/>
    </source>
</evidence>
<proteinExistence type="inferred from homology"/>
<dbReference type="InterPro" id="IPR050786">
    <property type="entry name" value="EFG1_rRNA-proc"/>
</dbReference>
<keyword evidence="7" id="KW-0175">Coiled coil</keyword>
<evidence type="ECO:0000256" key="1">
    <source>
        <dbReference type="ARBA" id="ARBA00002773"/>
    </source>
</evidence>
<dbReference type="GO" id="GO:0030688">
    <property type="term" value="C:preribosome, small subunit precursor"/>
    <property type="evidence" value="ECO:0007669"/>
    <property type="project" value="TreeGrafter"/>
</dbReference>
<feature type="region of interest" description="Disordered" evidence="9">
    <location>
        <begin position="1"/>
        <end position="46"/>
    </location>
</feature>
<dbReference type="GO" id="GO:0000462">
    <property type="term" value="P:maturation of SSU-rRNA from tricistronic rRNA transcript (SSU-rRNA, 5.8S rRNA, LSU-rRNA)"/>
    <property type="evidence" value="ECO:0007669"/>
    <property type="project" value="TreeGrafter"/>
</dbReference>
<evidence type="ECO:0000256" key="4">
    <source>
        <dbReference type="ARBA" id="ARBA00018689"/>
    </source>
</evidence>
<feature type="compositionally biased region" description="Basic residues" evidence="9">
    <location>
        <begin position="16"/>
        <end position="26"/>
    </location>
</feature>
<protein>
    <recommendedName>
        <fullName evidence="4">rRNA-processing protein EFG1</fullName>
    </recommendedName>
    <alternativeName>
        <fullName evidence="5">rRNA-processing protein efg1</fullName>
    </alternativeName>
</protein>
<dbReference type="PANTHER" id="PTHR33911:SF1">
    <property type="entry name" value="RRNA-PROCESSING PROTEIN EFG1"/>
    <property type="match status" value="1"/>
</dbReference>